<keyword evidence="3 9" id="KW-1003">Cell membrane</keyword>
<sequence length="411" mass="43759">MSMLGRLYRSEFHVDFVGRRRVWYVVSGVLLTICVLSMIVRGFTLGIEFKGGAVFQFPANGGTVEQVKDVLSDSGVDASDSVVQQLETSKQFRVQTPTLSDEETARVEDALAKRFNVANPDENIAVSTVGSSWGSTITNKAIKGLIVFLVLVMIYLSVRFEWKMAVAAMAALIHDLVVTMGIYSLVGFEVTPSTIIAVLTILGFSLYDTVVVFDRVRENTAGMATSSRRTYAEATNDALNETLVRSLNTSLIALIPVASLLFVGAGLLGAGTLKDLALAQFVGIASGTYSSLFFATPLLVDLKRNESEVRALDARVGRARASRARSARAAETGQTSRSVRSRQGADPAGADADVDGPDVHEPGDAVGVASGMRTASAAAAAGHVGVPSAQRRGPRSKPTQPRRSGGKKRSR</sequence>
<dbReference type="InterPro" id="IPR005665">
    <property type="entry name" value="SecF_bac"/>
</dbReference>
<comment type="subcellular location">
    <subcellularLocation>
        <location evidence="1 9">Cell membrane</location>
        <topology evidence="1 9">Multi-pass membrane protein</topology>
    </subcellularLocation>
</comment>
<dbReference type="GO" id="GO:0005886">
    <property type="term" value="C:plasma membrane"/>
    <property type="evidence" value="ECO:0007669"/>
    <property type="project" value="UniProtKB-SubCell"/>
</dbReference>
<gene>
    <name evidence="9" type="primary">secF</name>
    <name evidence="12" type="ORF">Ga0074812_10627</name>
</gene>
<keyword evidence="4 9" id="KW-0812">Transmembrane</keyword>
<accession>A0A0S4QJN6</accession>
<dbReference type="AlphaFoldDB" id="A0A0S4QJN6"/>
<dbReference type="GO" id="GO:0006605">
    <property type="term" value="P:protein targeting"/>
    <property type="evidence" value="ECO:0007669"/>
    <property type="project" value="UniProtKB-UniRule"/>
</dbReference>
<evidence type="ECO:0000256" key="8">
    <source>
        <dbReference type="ARBA" id="ARBA00023136"/>
    </source>
</evidence>
<evidence type="ECO:0000256" key="9">
    <source>
        <dbReference type="HAMAP-Rule" id="MF_01464"/>
    </source>
</evidence>
<dbReference type="Pfam" id="PF07549">
    <property type="entry name" value="Sec_GG"/>
    <property type="match status" value="1"/>
</dbReference>
<evidence type="ECO:0000256" key="2">
    <source>
        <dbReference type="ARBA" id="ARBA00022448"/>
    </source>
</evidence>
<evidence type="ECO:0000256" key="10">
    <source>
        <dbReference type="SAM" id="MobiDB-lite"/>
    </source>
</evidence>
<comment type="similarity">
    <text evidence="9">Belongs to the SecD/SecF family. SecF subfamily.</text>
</comment>
<dbReference type="RefSeq" id="WP_091274816.1">
    <property type="nucleotide sequence ID" value="NZ_FAOZ01000006.1"/>
</dbReference>
<feature type="transmembrane region" description="Helical" evidence="9">
    <location>
        <begin position="251"/>
        <end position="271"/>
    </location>
</feature>
<evidence type="ECO:0000313" key="12">
    <source>
        <dbReference type="EMBL" id="CUU55777.1"/>
    </source>
</evidence>
<dbReference type="PRINTS" id="PR01755">
    <property type="entry name" value="SECFTRNLCASE"/>
</dbReference>
<evidence type="ECO:0000256" key="3">
    <source>
        <dbReference type="ARBA" id="ARBA00022475"/>
    </source>
</evidence>
<feature type="transmembrane region" description="Helical" evidence="9">
    <location>
        <begin position="194"/>
        <end position="213"/>
    </location>
</feature>
<feature type="compositionally biased region" description="Basic residues" evidence="10">
    <location>
        <begin position="317"/>
        <end position="326"/>
    </location>
</feature>
<dbReference type="InterPro" id="IPR055344">
    <property type="entry name" value="SecD_SecF_C_bact"/>
</dbReference>
<dbReference type="EMBL" id="FAOZ01000006">
    <property type="protein sequence ID" value="CUU55777.1"/>
    <property type="molecule type" value="Genomic_DNA"/>
</dbReference>
<dbReference type="InterPro" id="IPR048634">
    <property type="entry name" value="SecD_SecF_C"/>
</dbReference>
<feature type="transmembrane region" description="Helical" evidence="9">
    <location>
        <begin position="165"/>
        <end position="188"/>
    </location>
</feature>
<dbReference type="InterPro" id="IPR022813">
    <property type="entry name" value="SecD/SecF_arch_bac"/>
</dbReference>
<evidence type="ECO:0000256" key="5">
    <source>
        <dbReference type="ARBA" id="ARBA00022927"/>
    </source>
</evidence>
<keyword evidence="13" id="KW-1185">Reference proteome</keyword>
<dbReference type="NCBIfam" id="TIGR00916">
    <property type="entry name" value="2A0604s01"/>
    <property type="match status" value="1"/>
</dbReference>
<feature type="domain" description="Protein export membrane protein SecD/SecF C-terminal" evidence="11">
    <location>
        <begin position="118"/>
        <end position="304"/>
    </location>
</feature>
<reference evidence="13" key="1">
    <citation type="submission" date="2015-11" db="EMBL/GenBank/DDBJ databases">
        <authorList>
            <person name="Varghese N."/>
        </authorList>
    </citation>
    <scope>NUCLEOTIDE SEQUENCE [LARGE SCALE GENOMIC DNA]</scope>
    <source>
        <strain evidence="13">DSM 45899</strain>
    </source>
</reference>
<feature type="transmembrane region" description="Helical" evidence="9">
    <location>
        <begin position="277"/>
        <end position="300"/>
    </location>
</feature>
<dbReference type="InterPro" id="IPR022646">
    <property type="entry name" value="SecD/SecF_CS"/>
</dbReference>
<keyword evidence="2 9" id="KW-0813">Transport</keyword>
<dbReference type="Gene3D" id="3.30.70.2040">
    <property type="match status" value="1"/>
</dbReference>
<dbReference type="HAMAP" id="MF_01464_B">
    <property type="entry name" value="SecF_B"/>
    <property type="match status" value="1"/>
</dbReference>
<feature type="region of interest" description="Disordered" evidence="10">
    <location>
        <begin position="314"/>
        <end position="411"/>
    </location>
</feature>
<evidence type="ECO:0000256" key="4">
    <source>
        <dbReference type="ARBA" id="ARBA00022692"/>
    </source>
</evidence>
<proteinExistence type="inferred from homology"/>
<dbReference type="Proteomes" id="UP000198802">
    <property type="component" value="Unassembled WGS sequence"/>
</dbReference>
<dbReference type="GO" id="GO:0043952">
    <property type="term" value="P:protein transport by the Sec complex"/>
    <property type="evidence" value="ECO:0007669"/>
    <property type="project" value="UniProtKB-UniRule"/>
</dbReference>
<dbReference type="GO" id="GO:0015450">
    <property type="term" value="F:protein-transporting ATPase activity"/>
    <property type="evidence" value="ECO:0007669"/>
    <property type="project" value="InterPro"/>
</dbReference>
<feature type="compositionally biased region" description="Low complexity" evidence="10">
    <location>
        <begin position="368"/>
        <end position="389"/>
    </location>
</feature>
<feature type="transmembrane region" description="Helical" evidence="9">
    <location>
        <begin position="21"/>
        <end position="40"/>
    </location>
</feature>
<dbReference type="NCBIfam" id="TIGR00966">
    <property type="entry name" value="transloc_SecF"/>
    <property type="match status" value="1"/>
</dbReference>
<feature type="transmembrane region" description="Helical" evidence="9">
    <location>
        <begin position="141"/>
        <end position="158"/>
    </location>
</feature>
<keyword evidence="7 9" id="KW-0811">Translocation</keyword>
<dbReference type="Pfam" id="PF02355">
    <property type="entry name" value="SecD_SecF_C"/>
    <property type="match status" value="1"/>
</dbReference>
<comment type="subunit">
    <text evidence="9">Forms a complex with SecD. Part of the essential Sec protein translocation apparatus which comprises SecA, SecYEG and auxiliary proteins SecDF. Other proteins may also be involved.</text>
</comment>
<protein>
    <recommendedName>
        <fullName evidence="9">Protein-export membrane protein SecF</fullName>
    </recommendedName>
</protein>
<dbReference type="InterPro" id="IPR022645">
    <property type="entry name" value="SecD/SecF_bac"/>
</dbReference>
<dbReference type="PANTHER" id="PTHR30081:SF8">
    <property type="entry name" value="PROTEIN TRANSLOCASE SUBUNIT SECF"/>
    <property type="match status" value="1"/>
</dbReference>
<dbReference type="Gene3D" id="1.20.1640.10">
    <property type="entry name" value="Multidrug efflux transporter AcrB transmembrane domain"/>
    <property type="match status" value="1"/>
</dbReference>
<name>A0A0S4QJN6_9ACTN</name>
<evidence type="ECO:0000313" key="13">
    <source>
        <dbReference type="Proteomes" id="UP000198802"/>
    </source>
</evidence>
<keyword evidence="6 9" id="KW-1133">Transmembrane helix</keyword>
<evidence type="ECO:0000256" key="6">
    <source>
        <dbReference type="ARBA" id="ARBA00022989"/>
    </source>
</evidence>
<evidence type="ECO:0000256" key="1">
    <source>
        <dbReference type="ARBA" id="ARBA00004651"/>
    </source>
</evidence>
<keyword evidence="8 9" id="KW-0472">Membrane</keyword>
<dbReference type="SUPFAM" id="SSF82866">
    <property type="entry name" value="Multidrug efflux transporter AcrB transmembrane domain"/>
    <property type="match status" value="1"/>
</dbReference>
<organism evidence="12 13">
    <name type="scientific">Parafrankia irregularis</name>
    <dbReference type="NCBI Taxonomy" id="795642"/>
    <lineage>
        <taxon>Bacteria</taxon>
        <taxon>Bacillati</taxon>
        <taxon>Actinomycetota</taxon>
        <taxon>Actinomycetes</taxon>
        <taxon>Frankiales</taxon>
        <taxon>Frankiaceae</taxon>
        <taxon>Parafrankia</taxon>
    </lineage>
</organism>
<comment type="function">
    <text evidence="9">Part of the Sec protein translocase complex. Interacts with the SecYEG preprotein conducting channel. SecDF uses the proton motive force (PMF) to complete protein translocation after the ATP-dependent function of SecA.</text>
</comment>
<keyword evidence="5 9" id="KW-0653">Protein transport</keyword>
<dbReference type="PANTHER" id="PTHR30081">
    <property type="entry name" value="PROTEIN-EXPORT MEMBRANE PROTEIN SEC"/>
    <property type="match status" value="1"/>
</dbReference>
<evidence type="ECO:0000259" key="11">
    <source>
        <dbReference type="Pfam" id="PF02355"/>
    </source>
</evidence>
<dbReference type="GO" id="GO:0065002">
    <property type="term" value="P:intracellular protein transmembrane transport"/>
    <property type="evidence" value="ECO:0007669"/>
    <property type="project" value="UniProtKB-UniRule"/>
</dbReference>
<evidence type="ECO:0000256" key="7">
    <source>
        <dbReference type="ARBA" id="ARBA00023010"/>
    </source>
</evidence>